<evidence type="ECO:0000313" key="2">
    <source>
        <dbReference type="Proteomes" id="UP001595191"/>
    </source>
</evidence>
<dbReference type="Proteomes" id="UP001595191">
    <property type="component" value="Unassembled WGS sequence"/>
</dbReference>
<organism evidence="1 2">
    <name type="scientific">Meishania litoralis</name>
    <dbReference type="NCBI Taxonomy" id="3434685"/>
    <lineage>
        <taxon>Bacteria</taxon>
        <taxon>Pseudomonadati</taxon>
        <taxon>Bacteroidota</taxon>
        <taxon>Flavobacteriia</taxon>
        <taxon>Flavobacteriales</taxon>
        <taxon>Flavobacteriaceae</taxon>
        <taxon>Meishania</taxon>
    </lineage>
</organism>
<proteinExistence type="predicted"/>
<dbReference type="EMBL" id="JBHFPV010000002">
    <property type="protein sequence ID" value="MFH6604002.1"/>
    <property type="molecule type" value="Genomic_DNA"/>
</dbReference>
<comment type="caution">
    <text evidence="1">The sequence shown here is derived from an EMBL/GenBank/DDBJ whole genome shotgun (WGS) entry which is preliminary data.</text>
</comment>
<gene>
    <name evidence="1" type="ORF">ACEZ3G_10980</name>
</gene>
<sequence length="271" mass="30720">MKKNLILSLIIVLVLSCNSEKRTQNFPKTQVLVSSPPDQEEISVYIMAGQSNMAGRGLVAPKDTIPHERLLTTNAKEQLILAKEPLHWYEPPRTGLDCGLSFGRSLLDGNPNEYILVLPTAIGGSSIQQWINDLEHHDVPLLSNFKNMVRFGKKYGTIKGIIWHQGESDTLKDEDLEKYPERLSVLFQKFRTIIGNDSLPIVLGELGSFNKHNARWQQINKAIHDYTKTDPFSAYIKTQDLQHKGDSIHFDANGQREMGKRFAKKIMALQQ</sequence>
<accession>A0ACC7LR05</accession>
<protein>
    <submittedName>
        <fullName evidence="1">Sialate O-acetylesterase</fullName>
    </submittedName>
</protein>
<evidence type="ECO:0000313" key="1">
    <source>
        <dbReference type="EMBL" id="MFH6604002.1"/>
    </source>
</evidence>
<reference evidence="1" key="1">
    <citation type="submission" date="2024-09" db="EMBL/GenBank/DDBJ databases">
        <authorList>
            <person name="Liu J."/>
        </authorList>
    </citation>
    <scope>NUCLEOTIDE SEQUENCE</scope>
    <source>
        <strain evidence="1">NBU2967</strain>
    </source>
</reference>
<name>A0ACC7LR05_9FLAO</name>
<keyword evidence="2" id="KW-1185">Reference proteome</keyword>